<sequence>MAFLTAARLKLRINHEAVNPARKFRVDLEITVTKNGQGHQYFHKDVKTGKNIQIRIPRKSERDKYELCLHIYTNPIDEEFVPDQSDQNPSDDQPYEEAENNIELEDIRQMFKCVEMKLYAPVSSRRYLINLGSFEPKGIWWNRRIFINSNNDFGNYHAFLYAKLSKNEREEEAESEKIFLGDAPLRKILAGNASPSRQKEFSEYNFSIPVDLTPFFKHKIWYNELLIYRYEESKYLIDSPNGQNKETPPTEDIDNELNCSICLEAIIEGENIIKLHGEKDNDKASHIFHNECIKKWFKTHGNFRCPLCNRELKLEMRAFLPSLFTGVANSYQNMHMDSVGELVRIANGDNGTQFEQKQAEKEMESFLKVLKESEETLRELLAQIELDHLVPNSAEKLVELKDGKLNESPSLENIQKQTELFVRNGQHSQEAIDMANEALKKEKDMNKVGTQ</sequence>
<evidence type="ECO:0000313" key="8">
    <source>
        <dbReference type="Proteomes" id="UP001620645"/>
    </source>
</evidence>
<dbReference type="EMBL" id="JBICCN010000357">
    <property type="protein sequence ID" value="KAL3074474.1"/>
    <property type="molecule type" value="Genomic_DNA"/>
</dbReference>
<evidence type="ECO:0000259" key="6">
    <source>
        <dbReference type="PROSITE" id="PS50089"/>
    </source>
</evidence>
<dbReference type="Pfam" id="PF13639">
    <property type="entry name" value="zf-RING_2"/>
    <property type="match status" value="1"/>
</dbReference>
<dbReference type="PROSITE" id="PS50089">
    <property type="entry name" value="ZF_RING_2"/>
    <property type="match status" value="1"/>
</dbReference>
<keyword evidence="8" id="KW-1185">Reference proteome</keyword>
<dbReference type="PANTHER" id="PTHR45969:SF69">
    <property type="entry name" value="FINGER DOMAIN PROTEIN, PUTATIVE (AFU_ORTHOLOGUE AFUA_3G12190)-RELATED"/>
    <property type="match status" value="1"/>
</dbReference>
<dbReference type="AlphaFoldDB" id="A0ABD2I1S7"/>
<reference evidence="7 8" key="1">
    <citation type="submission" date="2024-10" db="EMBL/GenBank/DDBJ databases">
        <authorList>
            <person name="Kim D."/>
        </authorList>
    </citation>
    <scope>NUCLEOTIDE SEQUENCE [LARGE SCALE GENOMIC DNA]</scope>
    <source>
        <strain evidence="7">Taebaek</strain>
    </source>
</reference>
<accession>A0ABD2I1S7</accession>
<dbReference type="SUPFAM" id="SSF57850">
    <property type="entry name" value="RING/U-box"/>
    <property type="match status" value="1"/>
</dbReference>
<evidence type="ECO:0000256" key="3">
    <source>
        <dbReference type="ARBA" id="ARBA00022833"/>
    </source>
</evidence>
<name>A0ABD2I1S7_HETSC</name>
<evidence type="ECO:0000256" key="5">
    <source>
        <dbReference type="SAM" id="Coils"/>
    </source>
</evidence>
<organism evidence="7 8">
    <name type="scientific">Heterodera schachtii</name>
    <name type="common">Sugarbeet cyst nematode worm</name>
    <name type="synonym">Tylenchus schachtii</name>
    <dbReference type="NCBI Taxonomy" id="97005"/>
    <lineage>
        <taxon>Eukaryota</taxon>
        <taxon>Metazoa</taxon>
        <taxon>Ecdysozoa</taxon>
        <taxon>Nematoda</taxon>
        <taxon>Chromadorea</taxon>
        <taxon>Rhabditida</taxon>
        <taxon>Tylenchina</taxon>
        <taxon>Tylenchomorpha</taxon>
        <taxon>Tylenchoidea</taxon>
        <taxon>Heteroderidae</taxon>
        <taxon>Heteroderinae</taxon>
        <taxon>Heterodera</taxon>
    </lineage>
</organism>
<keyword evidence="2 4" id="KW-0863">Zinc-finger</keyword>
<dbReference type="CDD" id="cd16448">
    <property type="entry name" value="RING-H2"/>
    <property type="match status" value="1"/>
</dbReference>
<dbReference type="InterPro" id="IPR013083">
    <property type="entry name" value="Znf_RING/FYVE/PHD"/>
</dbReference>
<evidence type="ECO:0000256" key="4">
    <source>
        <dbReference type="PROSITE-ProRule" id="PRU00175"/>
    </source>
</evidence>
<feature type="coiled-coil region" evidence="5">
    <location>
        <begin position="356"/>
        <end position="387"/>
    </location>
</feature>
<gene>
    <name evidence="7" type="ORF">niasHS_015304</name>
</gene>
<comment type="caution">
    <text evidence="7">The sequence shown here is derived from an EMBL/GenBank/DDBJ whole genome shotgun (WGS) entry which is preliminary data.</text>
</comment>
<protein>
    <recommendedName>
        <fullName evidence="6">RING-type domain-containing protein</fullName>
    </recommendedName>
</protein>
<dbReference type="PANTHER" id="PTHR45969">
    <property type="entry name" value="RING ZINC FINGER PROTEIN-RELATED"/>
    <property type="match status" value="1"/>
</dbReference>
<evidence type="ECO:0000256" key="1">
    <source>
        <dbReference type="ARBA" id="ARBA00022723"/>
    </source>
</evidence>
<dbReference type="Proteomes" id="UP001620645">
    <property type="component" value="Unassembled WGS sequence"/>
</dbReference>
<dbReference type="InterPro" id="IPR001841">
    <property type="entry name" value="Znf_RING"/>
</dbReference>
<keyword evidence="1" id="KW-0479">Metal-binding</keyword>
<keyword evidence="5" id="KW-0175">Coiled coil</keyword>
<evidence type="ECO:0000313" key="7">
    <source>
        <dbReference type="EMBL" id="KAL3074474.1"/>
    </source>
</evidence>
<dbReference type="Gene3D" id="3.30.40.10">
    <property type="entry name" value="Zinc/RING finger domain, C3HC4 (zinc finger)"/>
    <property type="match status" value="1"/>
</dbReference>
<feature type="domain" description="RING-type" evidence="6">
    <location>
        <begin position="259"/>
        <end position="309"/>
    </location>
</feature>
<proteinExistence type="predicted"/>
<evidence type="ECO:0000256" key="2">
    <source>
        <dbReference type="ARBA" id="ARBA00022771"/>
    </source>
</evidence>
<keyword evidence="3" id="KW-0862">Zinc</keyword>
<dbReference type="GO" id="GO:0008270">
    <property type="term" value="F:zinc ion binding"/>
    <property type="evidence" value="ECO:0007669"/>
    <property type="project" value="UniProtKB-KW"/>
</dbReference>